<dbReference type="HAMAP" id="MF_01635">
    <property type="entry name" value="UbiA"/>
    <property type="match status" value="1"/>
</dbReference>
<keyword evidence="4 12" id="KW-1003">Cell membrane</keyword>
<dbReference type="FunFam" id="1.10.357.140:FF:000002">
    <property type="entry name" value="4-hydroxybenzoate octaprenyltransferase"/>
    <property type="match status" value="1"/>
</dbReference>
<feature type="transmembrane region" description="Helical" evidence="12">
    <location>
        <begin position="238"/>
        <end position="255"/>
    </location>
</feature>
<dbReference type="GO" id="GO:0008412">
    <property type="term" value="F:4-hydroxybenzoate polyprenyltransferase activity"/>
    <property type="evidence" value="ECO:0007669"/>
    <property type="project" value="UniProtKB-UniRule"/>
</dbReference>
<comment type="function">
    <text evidence="12">Catalyzes the prenylation of para-hydroxybenzoate (PHB) with an all-trans polyprenyl group. Mediates the second step in the final reaction sequence of ubiquinone-8 (UQ-8) biosynthesis, which is the condensation of the polyisoprenoid side chain with PHB, generating the first membrane-bound Q intermediate 3-octaprenyl-4-hydroxybenzoate.</text>
</comment>
<feature type="transmembrane region" description="Helical" evidence="12">
    <location>
        <begin position="122"/>
        <end position="138"/>
    </location>
</feature>
<dbReference type="InterPro" id="IPR006370">
    <property type="entry name" value="HB_polyprenyltransferase-like"/>
</dbReference>
<accession>A0A369WCN3</accession>
<dbReference type="FunFam" id="1.20.120.1780:FF:000001">
    <property type="entry name" value="4-hydroxybenzoate octaprenyltransferase"/>
    <property type="match status" value="1"/>
</dbReference>
<keyword evidence="5 12" id="KW-0997">Cell inner membrane</keyword>
<evidence type="ECO:0000256" key="6">
    <source>
        <dbReference type="ARBA" id="ARBA00022679"/>
    </source>
</evidence>
<dbReference type="Gene3D" id="1.20.120.1780">
    <property type="entry name" value="UbiA prenyltransferase"/>
    <property type="match status" value="1"/>
</dbReference>
<evidence type="ECO:0000256" key="10">
    <source>
        <dbReference type="ARBA" id="ARBA00022989"/>
    </source>
</evidence>
<dbReference type="PANTHER" id="PTHR11048">
    <property type="entry name" value="PRENYLTRANSFERASES"/>
    <property type="match status" value="1"/>
</dbReference>
<keyword evidence="6 12" id="KW-0808">Transferase</keyword>
<dbReference type="PANTHER" id="PTHR11048:SF28">
    <property type="entry name" value="4-HYDROXYBENZOATE POLYPRENYLTRANSFERASE, MITOCHONDRIAL"/>
    <property type="match status" value="1"/>
</dbReference>
<name>A0A369WCN3_9GAMM</name>
<evidence type="ECO:0000256" key="7">
    <source>
        <dbReference type="ARBA" id="ARBA00022688"/>
    </source>
</evidence>
<keyword evidence="11 12" id="KW-0472">Membrane</keyword>
<feature type="transmembrane region" description="Helical" evidence="12">
    <location>
        <begin position="99"/>
        <end position="116"/>
    </location>
</feature>
<dbReference type="UniPathway" id="UPA00232"/>
<evidence type="ECO:0000256" key="1">
    <source>
        <dbReference type="ARBA" id="ARBA00001946"/>
    </source>
</evidence>
<evidence type="ECO:0000256" key="11">
    <source>
        <dbReference type="ARBA" id="ARBA00023136"/>
    </source>
</evidence>
<feature type="transmembrane region" description="Helical" evidence="12">
    <location>
        <begin position="147"/>
        <end position="166"/>
    </location>
</feature>
<dbReference type="Pfam" id="PF01040">
    <property type="entry name" value="UbiA"/>
    <property type="match status" value="1"/>
</dbReference>
<dbReference type="GO" id="GO:0006744">
    <property type="term" value="P:ubiquinone biosynthetic process"/>
    <property type="evidence" value="ECO:0007669"/>
    <property type="project" value="UniProtKB-UniRule"/>
</dbReference>
<evidence type="ECO:0000256" key="3">
    <source>
        <dbReference type="ARBA" id="ARBA00005985"/>
    </source>
</evidence>
<feature type="transmembrane region" description="Helical" evidence="12">
    <location>
        <begin position="213"/>
        <end position="232"/>
    </location>
</feature>
<keyword evidence="8 12" id="KW-0812">Transmembrane</keyword>
<dbReference type="EC" id="2.5.1.39" evidence="12 13"/>
<dbReference type="NCBIfam" id="TIGR01474">
    <property type="entry name" value="ubiA_proteo"/>
    <property type="match status" value="1"/>
</dbReference>
<proteinExistence type="inferred from homology"/>
<feature type="transmembrane region" description="Helical" evidence="12">
    <location>
        <begin position="49"/>
        <end position="69"/>
    </location>
</feature>
<keyword evidence="9 12" id="KW-0460">Magnesium</keyword>
<evidence type="ECO:0000256" key="2">
    <source>
        <dbReference type="ARBA" id="ARBA00004141"/>
    </source>
</evidence>
<dbReference type="InterPro" id="IPR030470">
    <property type="entry name" value="UbiA_prenylTrfase_CS"/>
</dbReference>
<dbReference type="InterPro" id="IPR039653">
    <property type="entry name" value="Prenyltransferase"/>
</dbReference>
<feature type="transmembrane region" description="Helical" evidence="12">
    <location>
        <begin position="172"/>
        <end position="192"/>
    </location>
</feature>
<feature type="transmembrane region" description="Helical" evidence="12">
    <location>
        <begin position="267"/>
        <end position="288"/>
    </location>
</feature>
<dbReference type="AlphaFoldDB" id="A0A369WCN3"/>
<evidence type="ECO:0000256" key="8">
    <source>
        <dbReference type="ARBA" id="ARBA00022692"/>
    </source>
</evidence>
<comment type="catalytic activity">
    <reaction evidence="12">
        <text>all-trans-octaprenyl diphosphate + 4-hydroxybenzoate = 4-hydroxy-3-(all-trans-octaprenyl)benzoate + diphosphate</text>
        <dbReference type="Rhea" id="RHEA:27782"/>
        <dbReference type="ChEBI" id="CHEBI:1617"/>
        <dbReference type="ChEBI" id="CHEBI:17879"/>
        <dbReference type="ChEBI" id="CHEBI:33019"/>
        <dbReference type="ChEBI" id="CHEBI:57711"/>
        <dbReference type="EC" id="2.5.1.39"/>
    </reaction>
</comment>
<sequence>MTLSDSLLSPEKLLGYSQLMRLEKPIGIYLLLWPTLWALWVAAEGIPDVKLLIIFCLGVVLMRSAGCVINDYADRNLDGHVERTRNRPLPAGRVTEREALGLFGVLCLLAFVLVLFTDTQTVLLSFGGVLLAAIYPFMKRYTHFPQLVLGAAFSWAVIMAFSAQSGEVPRQAWLIYVINLLWTVAYDTMYAMTDREDDLKIGIKSTAVLFGDADKLIVGVLQLLVLFGLLLLGDLMGLGLAFYAGVAACAGLFGYQQYLIRDRAPQACFVAFLNNHWAGSLIFLGLFIDYLI</sequence>
<feature type="transmembrane region" description="Helical" evidence="12">
    <location>
        <begin position="26"/>
        <end position="43"/>
    </location>
</feature>
<comment type="caution">
    <text evidence="14">The sequence shown here is derived from an EMBL/GenBank/DDBJ whole genome shotgun (WGS) entry which is preliminary data.</text>
</comment>
<gene>
    <name evidence="12" type="primary">ubiA</name>
    <name evidence="14" type="ORF">DV711_17065</name>
</gene>
<dbReference type="InterPro" id="IPR000537">
    <property type="entry name" value="UbiA_prenyltransferase"/>
</dbReference>
<organism evidence="14 15">
    <name type="scientific">Motiliproteus coralliicola</name>
    <dbReference type="NCBI Taxonomy" id="2283196"/>
    <lineage>
        <taxon>Bacteria</taxon>
        <taxon>Pseudomonadati</taxon>
        <taxon>Pseudomonadota</taxon>
        <taxon>Gammaproteobacteria</taxon>
        <taxon>Oceanospirillales</taxon>
        <taxon>Oceanospirillaceae</taxon>
        <taxon>Motiliproteus</taxon>
    </lineage>
</organism>
<evidence type="ECO:0000256" key="12">
    <source>
        <dbReference type="HAMAP-Rule" id="MF_01635"/>
    </source>
</evidence>
<dbReference type="Proteomes" id="UP000253769">
    <property type="component" value="Unassembled WGS sequence"/>
</dbReference>
<evidence type="ECO:0000256" key="13">
    <source>
        <dbReference type="NCBIfam" id="TIGR01474"/>
    </source>
</evidence>
<dbReference type="EMBL" id="QQOH01000005">
    <property type="protein sequence ID" value="RDE18366.1"/>
    <property type="molecule type" value="Genomic_DNA"/>
</dbReference>
<reference evidence="14 15" key="1">
    <citation type="submission" date="2018-07" db="EMBL/GenBank/DDBJ databases">
        <title>Motiliproteus coralliicola sp. nov., a bacterium isolated from Coral.</title>
        <authorList>
            <person name="Wang G."/>
        </authorList>
    </citation>
    <scope>NUCLEOTIDE SEQUENCE [LARGE SCALE GENOMIC DNA]</scope>
    <source>
        <strain evidence="14 15">C34</strain>
    </source>
</reference>
<dbReference type="PROSITE" id="PS00943">
    <property type="entry name" value="UBIA"/>
    <property type="match status" value="1"/>
</dbReference>
<dbReference type="CDD" id="cd13959">
    <property type="entry name" value="PT_UbiA_COQ2"/>
    <property type="match status" value="1"/>
</dbReference>
<comment type="similarity">
    <text evidence="3 12">Belongs to the UbiA prenyltransferase family.</text>
</comment>
<keyword evidence="10 12" id="KW-1133">Transmembrane helix</keyword>
<comment type="subcellular location">
    <subcellularLocation>
        <location evidence="12">Cell inner membrane</location>
        <topology evidence="12">Multi-pass membrane protein</topology>
    </subcellularLocation>
    <subcellularLocation>
        <location evidence="2">Membrane</location>
        <topology evidence="2">Multi-pass membrane protein</topology>
    </subcellularLocation>
</comment>
<protein>
    <recommendedName>
        <fullName evidence="12 13">4-hydroxybenzoate octaprenyltransferase</fullName>
        <ecNumber evidence="12 13">2.5.1.39</ecNumber>
    </recommendedName>
    <alternativeName>
        <fullName evidence="12">4-HB polyprenyltransferase</fullName>
    </alternativeName>
</protein>
<dbReference type="OrthoDB" id="9782418at2"/>
<dbReference type="Gene3D" id="1.10.357.140">
    <property type="entry name" value="UbiA prenyltransferase"/>
    <property type="match status" value="1"/>
</dbReference>
<dbReference type="RefSeq" id="WP_114696942.1">
    <property type="nucleotide sequence ID" value="NZ_QQOH01000005.1"/>
</dbReference>
<comment type="pathway">
    <text evidence="12">Cofactor biosynthesis; ubiquinone biosynthesis.</text>
</comment>
<evidence type="ECO:0000256" key="4">
    <source>
        <dbReference type="ARBA" id="ARBA00022475"/>
    </source>
</evidence>
<dbReference type="GO" id="GO:0005886">
    <property type="term" value="C:plasma membrane"/>
    <property type="evidence" value="ECO:0007669"/>
    <property type="project" value="UniProtKB-SubCell"/>
</dbReference>
<evidence type="ECO:0000256" key="5">
    <source>
        <dbReference type="ARBA" id="ARBA00022519"/>
    </source>
</evidence>
<keyword evidence="7 12" id="KW-0831">Ubiquinone biosynthesis</keyword>
<evidence type="ECO:0000256" key="9">
    <source>
        <dbReference type="ARBA" id="ARBA00022842"/>
    </source>
</evidence>
<evidence type="ECO:0000313" key="14">
    <source>
        <dbReference type="EMBL" id="RDE18366.1"/>
    </source>
</evidence>
<evidence type="ECO:0000313" key="15">
    <source>
        <dbReference type="Proteomes" id="UP000253769"/>
    </source>
</evidence>
<comment type="cofactor">
    <cofactor evidence="1 12">
        <name>Mg(2+)</name>
        <dbReference type="ChEBI" id="CHEBI:18420"/>
    </cofactor>
</comment>
<keyword evidence="15" id="KW-1185">Reference proteome</keyword>
<dbReference type="InterPro" id="IPR044878">
    <property type="entry name" value="UbiA_sf"/>
</dbReference>